<keyword evidence="1 2" id="KW-0472">Membrane</keyword>
<dbReference type="OrthoDB" id="9801753at2"/>
<dbReference type="Pfam" id="PF01809">
    <property type="entry name" value="YidD"/>
    <property type="match status" value="1"/>
</dbReference>
<dbReference type="PANTHER" id="PTHR33383">
    <property type="entry name" value="MEMBRANE PROTEIN INSERTION EFFICIENCY FACTOR-RELATED"/>
    <property type="match status" value="1"/>
</dbReference>
<evidence type="ECO:0000256" key="2">
    <source>
        <dbReference type="HAMAP-Rule" id="MF_00386"/>
    </source>
</evidence>
<keyword evidence="4" id="KW-1185">Reference proteome</keyword>
<organism evidence="3 4">
    <name type="scientific">Parasporobacterium paucivorans DSM 15970</name>
    <dbReference type="NCBI Taxonomy" id="1122934"/>
    <lineage>
        <taxon>Bacteria</taxon>
        <taxon>Bacillati</taxon>
        <taxon>Bacillota</taxon>
        <taxon>Clostridia</taxon>
        <taxon>Lachnospirales</taxon>
        <taxon>Lachnospiraceae</taxon>
        <taxon>Parasporobacterium</taxon>
    </lineage>
</organism>
<dbReference type="InterPro" id="IPR002696">
    <property type="entry name" value="Membr_insert_effic_factor_YidD"/>
</dbReference>
<dbReference type="Proteomes" id="UP000184342">
    <property type="component" value="Unassembled WGS sequence"/>
</dbReference>
<dbReference type="PANTHER" id="PTHR33383:SF1">
    <property type="entry name" value="MEMBRANE PROTEIN INSERTION EFFICIENCY FACTOR-RELATED"/>
    <property type="match status" value="1"/>
</dbReference>
<evidence type="ECO:0000256" key="1">
    <source>
        <dbReference type="ARBA" id="ARBA00023136"/>
    </source>
</evidence>
<dbReference type="NCBIfam" id="TIGR00278">
    <property type="entry name" value="membrane protein insertion efficiency factor YidD"/>
    <property type="match status" value="1"/>
</dbReference>
<dbReference type="HAMAP" id="MF_00386">
    <property type="entry name" value="UPF0161_YidD"/>
    <property type="match status" value="1"/>
</dbReference>
<dbReference type="AlphaFoldDB" id="A0A1M6B9U4"/>
<evidence type="ECO:0000313" key="3">
    <source>
        <dbReference type="EMBL" id="SHI45482.1"/>
    </source>
</evidence>
<accession>A0A1M6B9U4</accession>
<comment type="similarity">
    <text evidence="2">Belongs to the UPF0161 family.</text>
</comment>
<dbReference type="SMART" id="SM01234">
    <property type="entry name" value="Haemolytic"/>
    <property type="match status" value="1"/>
</dbReference>
<comment type="subcellular location">
    <subcellularLocation>
        <location evidence="2">Cell membrane</location>
        <topology evidence="2">Peripheral membrane protein</topology>
        <orientation evidence="2">Cytoplasmic side</orientation>
    </subcellularLocation>
</comment>
<reference evidence="3 4" key="1">
    <citation type="submission" date="2016-11" db="EMBL/GenBank/DDBJ databases">
        <authorList>
            <person name="Jaros S."/>
            <person name="Januszkiewicz K."/>
            <person name="Wedrychowicz H."/>
        </authorList>
    </citation>
    <scope>NUCLEOTIDE SEQUENCE [LARGE SCALE GENOMIC DNA]</scope>
    <source>
        <strain evidence="3 4">DSM 15970</strain>
    </source>
</reference>
<keyword evidence="2" id="KW-1003">Cell membrane</keyword>
<sequence length="76" mass="8634">MKSSIIIRTGMIKAIVFYRKYLSPLKTTTHCRYIPTCSEYAIEALERHGIIKGTYLALKRILRCNPFSKGGCDPVP</sequence>
<dbReference type="STRING" id="1122934.SAMN02745691_00299"/>
<dbReference type="EMBL" id="FQYT01000003">
    <property type="protein sequence ID" value="SHI45482.1"/>
    <property type="molecule type" value="Genomic_DNA"/>
</dbReference>
<evidence type="ECO:0000313" key="4">
    <source>
        <dbReference type="Proteomes" id="UP000184342"/>
    </source>
</evidence>
<proteinExistence type="inferred from homology"/>
<dbReference type="GO" id="GO:0005886">
    <property type="term" value="C:plasma membrane"/>
    <property type="evidence" value="ECO:0007669"/>
    <property type="project" value="UniProtKB-SubCell"/>
</dbReference>
<protein>
    <recommendedName>
        <fullName evidence="2">Putative membrane protein insertion efficiency factor</fullName>
    </recommendedName>
</protein>
<comment type="function">
    <text evidence="2">Could be involved in insertion of integral membrane proteins into the membrane.</text>
</comment>
<name>A0A1M6B9U4_9FIRM</name>
<gene>
    <name evidence="3" type="ORF">SAMN02745691_00299</name>
</gene>
<dbReference type="RefSeq" id="WP_094757253.1">
    <property type="nucleotide sequence ID" value="NZ_FQYT01000003.1"/>
</dbReference>